<protein>
    <recommendedName>
        <fullName evidence="8">Nucleoporin POM152</fullName>
    </recommendedName>
</protein>
<evidence type="ECO:0000259" key="4">
    <source>
        <dbReference type="Pfam" id="PF24312"/>
    </source>
</evidence>
<feature type="transmembrane region" description="Helical" evidence="1">
    <location>
        <begin position="94"/>
        <end position="114"/>
    </location>
</feature>
<dbReference type="GO" id="GO:0017056">
    <property type="term" value="F:structural constituent of nuclear pore"/>
    <property type="evidence" value="ECO:0007669"/>
    <property type="project" value="InterPro"/>
</dbReference>
<feature type="domain" description="Nucleoporin POM152 immunoglobulin-like" evidence="2">
    <location>
        <begin position="439"/>
        <end position="537"/>
    </location>
</feature>
<organism evidence="6 7">
    <name type="scientific">Wickerhamiella sorbophila</name>
    <dbReference type="NCBI Taxonomy" id="45607"/>
    <lineage>
        <taxon>Eukaryota</taxon>
        <taxon>Fungi</taxon>
        <taxon>Dikarya</taxon>
        <taxon>Ascomycota</taxon>
        <taxon>Saccharomycotina</taxon>
        <taxon>Dipodascomycetes</taxon>
        <taxon>Dipodascales</taxon>
        <taxon>Trichomonascaceae</taxon>
        <taxon>Wickerhamiella</taxon>
    </lineage>
</organism>
<dbReference type="EMBL" id="NDIQ01000021">
    <property type="protein sequence ID" value="PRT54749.1"/>
    <property type="molecule type" value="Genomic_DNA"/>
</dbReference>
<dbReference type="Pfam" id="PF24527">
    <property type="entry name" value="Ig-like_Pom152_9"/>
    <property type="match status" value="1"/>
</dbReference>
<proteinExistence type="predicted"/>
<dbReference type="InterPro" id="IPR056541">
    <property type="entry name" value="Ig-like_POM152"/>
</dbReference>
<dbReference type="InterPro" id="IPR056544">
    <property type="entry name" value="Ig_POM152"/>
</dbReference>
<dbReference type="InterPro" id="IPR037701">
    <property type="entry name" value="Pom152"/>
</dbReference>
<dbReference type="Proteomes" id="UP000238350">
    <property type="component" value="Unassembled WGS sequence"/>
</dbReference>
<gene>
    <name evidence="6" type="ORF">B9G98_02369</name>
</gene>
<evidence type="ECO:0000256" key="1">
    <source>
        <dbReference type="SAM" id="Phobius"/>
    </source>
</evidence>
<sequence length="1078" mass="117546">MVKPWHTLNPERPKEAVLQKPVSRTLVPESWIPVPTQRLVAAGFFVAIQAIKLRSALEPSVSGCFIFTAFDALFLWILPLFAIPRLTFRTAATVALIAFMAATNSLLFIDPIWLTVVSSTIIKYITGTELSISGTRVRKDSIGANSLGSYVVKYLPELSATLSADEQLCTNGDQVYLHLSLNSTWPELVSLKLTPLVEDTAPSTLNFTKKDLGRYPKRGSTDVWLPIDQPGAYQLLEITDSKTGSPVLVSTALNAVVVPSCPKAWLDVDTSPKCRGDRMSARIFGQGIAPFKIRLANGETVTTPKGEAKYALSQQEVSVPLLAIPGLNIGLKGVQDALGNTVEINEMVNIPVFNPATASLREQRLALTDKSVSAQITINGDDGPFNVAIQKDEDQPFTIELAKGTHNLALEHEGDYKLVGIEGQHCAGSVSGLVQVFSPPPVSLKVEFQQIKDPCAGPSGIDADVTLSGTPPFQVWYRARSGDRVLFEKDIKVSGFSDQVKFKPHNVGTFDYEFVAVADAYRRISLSGEIYHQQQTINELAGASFLPMRSKYCPGETVEVSAKLQGKAPLTLEYTIDEDAYTLENLSGTFALKLGKLGGGVHNVRLTSITDARGCKTQLDVRSPDIHVRSDRATVKFKEPGIRRVTNLKQKLGLEFENGIPPYRVAYSINGAVRSVDLNTPYIDVNEPGVFQLISLRDAECDGDVDGQTISIELISRPSLALGGGQQTYATLCLGSATAVTLQATGEAPFTLNDHSNVQQTFSESEFVVEVAPAATAGPTTLYYWMNDANYKEGTEPIQVVFEVPDTPTAAFKHVEHEYKICQGAKQTPGIPVMLNGKGPFELTFEIENTATGKKFRTSAEVEGSTSGTKTYMLTSVFGDVTPGHWKVLLHSVTDATQCGTHACTGKPVYISMSAAPSLGVPEGQVHVCVGDYVDFSLHGHAPFELDYAFEGRKLTAMAESKFRRLSSFPGTIEFDKIRDAAGCDATLNHSVIVHDIPASRITHESQFSIHHGETVDLAFEFSGTPPFTFTYTRSVRGKVVDRKTVSNVEDHFYSIYTQEEGLYEVVELRDQYCRVGI</sequence>
<feature type="domain" description="Nucleoporin POM152 Ig-like" evidence="4">
    <location>
        <begin position="1001"/>
        <end position="1075"/>
    </location>
</feature>
<dbReference type="GO" id="GO:0006999">
    <property type="term" value="P:nuclear pore organization"/>
    <property type="evidence" value="ECO:0007669"/>
    <property type="project" value="TreeGrafter"/>
</dbReference>
<dbReference type="GO" id="GO:0070762">
    <property type="term" value="C:nuclear pore transmembrane ring"/>
    <property type="evidence" value="ECO:0007669"/>
    <property type="project" value="TreeGrafter"/>
</dbReference>
<dbReference type="InterPro" id="IPR056543">
    <property type="entry name" value="Ig-like_POM152_9th"/>
</dbReference>
<dbReference type="InterPro" id="IPR056540">
    <property type="entry name" value="TMD_POM152"/>
</dbReference>
<evidence type="ECO:0000259" key="2">
    <source>
        <dbReference type="Pfam" id="PF23664"/>
    </source>
</evidence>
<evidence type="ECO:0000259" key="5">
    <source>
        <dbReference type="Pfam" id="PF24527"/>
    </source>
</evidence>
<evidence type="ECO:0000313" key="6">
    <source>
        <dbReference type="EMBL" id="PRT54749.1"/>
    </source>
</evidence>
<feature type="transmembrane region" description="Helical" evidence="1">
    <location>
        <begin position="60"/>
        <end position="82"/>
    </location>
</feature>
<keyword evidence="1" id="KW-1133">Transmembrane helix</keyword>
<dbReference type="GeneID" id="36516117"/>
<feature type="domain" description="Nucleoporin POM152 Ig-like" evidence="4">
    <location>
        <begin position="362"/>
        <end position="431"/>
    </location>
</feature>
<dbReference type="Pfam" id="PF24097">
    <property type="entry name" value="TMD_POM152"/>
    <property type="match status" value="1"/>
</dbReference>
<dbReference type="AlphaFoldDB" id="A0A2T0FII6"/>
<evidence type="ECO:0000313" key="7">
    <source>
        <dbReference type="Proteomes" id="UP000238350"/>
    </source>
</evidence>
<comment type="caution">
    <text evidence="6">The sequence shown here is derived from an EMBL/GenBank/DDBJ whole genome shotgun (WGS) entry which is preliminary data.</text>
</comment>
<dbReference type="Pfam" id="PF24312">
    <property type="entry name" value="Ig-like_POM152"/>
    <property type="match status" value="2"/>
</dbReference>
<dbReference type="GO" id="GO:0006606">
    <property type="term" value="P:protein import into nucleus"/>
    <property type="evidence" value="ECO:0007669"/>
    <property type="project" value="TreeGrafter"/>
</dbReference>
<dbReference type="Pfam" id="PF23664">
    <property type="entry name" value="Ig_Pom152"/>
    <property type="match status" value="1"/>
</dbReference>
<dbReference type="PANTHER" id="PTHR28206:SF1">
    <property type="entry name" value="NUCLEOPORIN POM152"/>
    <property type="match status" value="1"/>
</dbReference>
<name>A0A2T0FII6_9ASCO</name>
<keyword evidence="7" id="KW-1185">Reference proteome</keyword>
<dbReference type="RefSeq" id="XP_024664694.1">
    <property type="nucleotide sequence ID" value="XM_024808926.1"/>
</dbReference>
<dbReference type="OrthoDB" id="10253254at2759"/>
<dbReference type="PANTHER" id="PTHR28206">
    <property type="entry name" value="NUCLEOPORIN POM152"/>
    <property type="match status" value="1"/>
</dbReference>
<feature type="domain" description="Nucleoporin POM152 N-terminal transmembrane" evidence="3">
    <location>
        <begin position="34"/>
        <end position="109"/>
    </location>
</feature>
<feature type="domain" description="Nucleoporin POM152 ninth Ig-like" evidence="5">
    <location>
        <begin position="923"/>
        <end position="989"/>
    </location>
</feature>
<evidence type="ECO:0000259" key="3">
    <source>
        <dbReference type="Pfam" id="PF24097"/>
    </source>
</evidence>
<keyword evidence="1" id="KW-0812">Transmembrane</keyword>
<reference evidence="6 7" key="1">
    <citation type="submission" date="2017-04" db="EMBL/GenBank/DDBJ databases">
        <title>Genome sequencing of [Candida] sorbophila.</title>
        <authorList>
            <person name="Ahn J.O."/>
        </authorList>
    </citation>
    <scope>NUCLEOTIDE SEQUENCE [LARGE SCALE GENOMIC DNA]</scope>
    <source>
        <strain evidence="6 7">DS02</strain>
    </source>
</reference>
<accession>A0A2T0FII6</accession>
<dbReference type="STRING" id="45607.A0A2T0FII6"/>
<keyword evidence="1" id="KW-0472">Membrane</keyword>
<evidence type="ECO:0008006" key="8">
    <source>
        <dbReference type="Google" id="ProtNLM"/>
    </source>
</evidence>